<dbReference type="GO" id="GO:0003886">
    <property type="term" value="F:DNA (cytosine-5-)-methyltransferase activity"/>
    <property type="evidence" value="ECO:0007669"/>
    <property type="project" value="UniProtKB-EC"/>
</dbReference>
<organism evidence="9 10">
    <name type="scientific">Pedobacter panaciterrae</name>
    <dbReference type="NCBI Taxonomy" id="363849"/>
    <lineage>
        <taxon>Bacteria</taxon>
        <taxon>Pseudomonadati</taxon>
        <taxon>Bacteroidota</taxon>
        <taxon>Sphingobacteriia</taxon>
        <taxon>Sphingobacteriales</taxon>
        <taxon>Sphingobacteriaceae</taxon>
        <taxon>Pedobacter</taxon>
    </lineage>
</organism>
<dbReference type="InterPro" id="IPR029063">
    <property type="entry name" value="SAM-dependent_MTases_sf"/>
</dbReference>
<comment type="catalytic activity">
    <reaction evidence="6">
        <text>a 2'-deoxycytidine in DNA + S-adenosyl-L-methionine = a 5-methyl-2'-deoxycytidine in DNA + S-adenosyl-L-homocysteine + H(+)</text>
        <dbReference type="Rhea" id="RHEA:13681"/>
        <dbReference type="Rhea" id="RHEA-COMP:11369"/>
        <dbReference type="Rhea" id="RHEA-COMP:11370"/>
        <dbReference type="ChEBI" id="CHEBI:15378"/>
        <dbReference type="ChEBI" id="CHEBI:57856"/>
        <dbReference type="ChEBI" id="CHEBI:59789"/>
        <dbReference type="ChEBI" id="CHEBI:85452"/>
        <dbReference type="ChEBI" id="CHEBI:85454"/>
        <dbReference type="EC" id="2.1.1.37"/>
    </reaction>
</comment>
<feature type="active site" evidence="7">
    <location>
        <position position="72"/>
    </location>
</feature>
<comment type="caution">
    <text evidence="9">The sequence shown here is derived from an EMBL/GenBank/DDBJ whole genome shotgun (WGS) entry which is preliminary data.</text>
</comment>
<evidence type="ECO:0000256" key="8">
    <source>
        <dbReference type="RuleBase" id="RU000416"/>
    </source>
</evidence>
<name>A0ABU8NSY3_9SPHI</name>
<dbReference type="SUPFAM" id="SSF53335">
    <property type="entry name" value="S-adenosyl-L-methionine-dependent methyltransferases"/>
    <property type="match status" value="1"/>
</dbReference>
<keyword evidence="3 7" id="KW-0808">Transferase</keyword>
<dbReference type="PANTHER" id="PTHR10629">
    <property type="entry name" value="CYTOSINE-SPECIFIC METHYLTRANSFERASE"/>
    <property type="match status" value="1"/>
</dbReference>
<gene>
    <name evidence="9" type="primary">dcm</name>
    <name evidence="9" type="ORF">WAE58_21570</name>
</gene>
<dbReference type="PRINTS" id="PR00105">
    <property type="entry name" value="C5METTRFRASE"/>
</dbReference>
<evidence type="ECO:0000256" key="4">
    <source>
        <dbReference type="ARBA" id="ARBA00022691"/>
    </source>
</evidence>
<dbReference type="PANTHER" id="PTHR10629:SF52">
    <property type="entry name" value="DNA (CYTOSINE-5)-METHYLTRANSFERASE 1"/>
    <property type="match status" value="1"/>
</dbReference>
<dbReference type="PROSITE" id="PS51679">
    <property type="entry name" value="SAM_MT_C5"/>
    <property type="match status" value="1"/>
</dbReference>
<keyword evidence="10" id="KW-1185">Reference proteome</keyword>
<keyword evidence="2 7" id="KW-0489">Methyltransferase</keyword>
<dbReference type="EC" id="2.1.1.37" evidence="1"/>
<accession>A0ABU8NSY3</accession>
<dbReference type="NCBIfam" id="TIGR00675">
    <property type="entry name" value="dcm"/>
    <property type="match status" value="1"/>
</dbReference>
<evidence type="ECO:0000256" key="1">
    <source>
        <dbReference type="ARBA" id="ARBA00011975"/>
    </source>
</evidence>
<dbReference type="EMBL" id="JBBEUB010000009">
    <property type="protein sequence ID" value="MEJ2905049.1"/>
    <property type="molecule type" value="Genomic_DNA"/>
</dbReference>
<evidence type="ECO:0000256" key="6">
    <source>
        <dbReference type="ARBA" id="ARBA00047422"/>
    </source>
</evidence>
<dbReference type="InterPro" id="IPR001525">
    <property type="entry name" value="C5_MeTfrase"/>
</dbReference>
<reference evidence="9 10" key="1">
    <citation type="submission" date="2024-03" db="EMBL/GenBank/DDBJ databases">
        <title>Sequence of Lycoming College Course Isolates.</title>
        <authorList>
            <person name="Plotts O."/>
            <person name="Newman J."/>
        </authorList>
    </citation>
    <scope>NUCLEOTIDE SEQUENCE [LARGE SCALE GENOMIC DNA]</scope>
    <source>
        <strain evidence="9 10">CJB-3</strain>
    </source>
</reference>
<keyword evidence="4 7" id="KW-0949">S-adenosyl-L-methionine</keyword>
<keyword evidence="5" id="KW-0680">Restriction system</keyword>
<dbReference type="InterPro" id="IPR050390">
    <property type="entry name" value="C5-Methyltransferase"/>
</dbReference>
<dbReference type="Proteomes" id="UP001378956">
    <property type="component" value="Unassembled WGS sequence"/>
</dbReference>
<comment type="similarity">
    <text evidence="7 8">Belongs to the class I-like SAM-binding methyltransferase superfamily. C5-methyltransferase family.</text>
</comment>
<dbReference type="Pfam" id="PF00145">
    <property type="entry name" value="DNA_methylase"/>
    <property type="match status" value="1"/>
</dbReference>
<protein>
    <recommendedName>
        <fullName evidence="1">DNA (cytosine-5-)-methyltransferase</fullName>
        <ecNumber evidence="1">2.1.1.37</ecNumber>
    </recommendedName>
</protein>
<proteinExistence type="inferred from homology"/>
<sequence>MTHASTFSGIGAPDYAASKLGWENIFHCEINPFGQKILKRHFPNSISYGDISKTDFTKHKGTIDVLSGGFPCQDASIAKQRGQGQQGLQGSRTGLLWEMLRAIREIRPRYVVPENVENLLRTNGGQDFRTILSELAGMGYNAEWRVCRASDVGAPHHRARLYMVAFPKCVRLQKGQTFFSLLRDQASQISWEFAGTTIQTFRGGHWACEPPAICVDDGLSFGLDEFTGSQWRKEQLMAYGNAIVPEIPYRIFKVIEEYEKENRLYRAPDWR</sequence>
<dbReference type="RefSeq" id="WP_337717522.1">
    <property type="nucleotide sequence ID" value="NZ_JBBEUB010000009.1"/>
</dbReference>
<dbReference type="Gene3D" id="3.40.50.150">
    <property type="entry name" value="Vaccinia Virus protein VP39"/>
    <property type="match status" value="1"/>
</dbReference>
<evidence type="ECO:0000313" key="9">
    <source>
        <dbReference type="EMBL" id="MEJ2905049.1"/>
    </source>
</evidence>
<evidence type="ECO:0000256" key="3">
    <source>
        <dbReference type="ARBA" id="ARBA00022679"/>
    </source>
</evidence>
<evidence type="ECO:0000256" key="2">
    <source>
        <dbReference type="ARBA" id="ARBA00022603"/>
    </source>
</evidence>
<evidence type="ECO:0000256" key="7">
    <source>
        <dbReference type="PROSITE-ProRule" id="PRU01016"/>
    </source>
</evidence>
<dbReference type="GO" id="GO:0032259">
    <property type="term" value="P:methylation"/>
    <property type="evidence" value="ECO:0007669"/>
    <property type="project" value="UniProtKB-KW"/>
</dbReference>
<evidence type="ECO:0000256" key="5">
    <source>
        <dbReference type="ARBA" id="ARBA00022747"/>
    </source>
</evidence>
<evidence type="ECO:0000313" key="10">
    <source>
        <dbReference type="Proteomes" id="UP001378956"/>
    </source>
</evidence>